<feature type="compositionally biased region" description="Basic residues" evidence="1">
    <location>
        <begin position="8"/>
        <end position="19"/>
    </location>
</feature>
<evidence type="ECO:0000256" key="1">
    <source>
        <dbReference type="SAM" id="MobiDB-lite"/>
    </source>
</evidence>
<feature type="compositionally biased region" description="Gly residues" evidence="1">
    <location>
        <begin position="113"/>
        <end position="122"/>
    </location>
</feature>
<protein>
    <submittedName>
        <fullName evidence="2">Uncharacterized protein YahG</fullName>
    </submittedName>
</protein>
<accession>A0A6J4N9D9</accession>
<sequence>EQRANPVPRRRRHGRRRPPRLSGGGTVGAGRAGGVATSHGGHRRRPRDGGGRPPPAYGERTGRRGDAGGPGDARRRRSGLGAPRTGARPVPARRSADHLGPGIRADARRAHGGGRTGGVGGRPGERPVAVRVRGLGDARSVPLAEHGRSDGRCGVAVDVDVRARGPCLRSPYVLLAQRGPRQGAAVRRLRTRGARAAPMDVGRPRAPAPGRGPRDRPDRRHRDPHADAADGRRGPQPQPRRDADAPAGPLPRDGLRRPRPRRRGRGAPVRRRQRPLLPQPRDAGLQARPRRRARHGGVDDGRGDGPQRHRLRDPGRRHRRRVVHRARAARGL</sequence>
<feature type="region of interest" description="Disordered" evidence="1">
    <location>
        <begin position="175"/>
        <end position="332"/>
    </location>
</feature>
<feature type="region of interest" description="Disordered" evidence="1">
    <location>
        <begin position="1"/>
        <end position="127"/>
    </location>
</feature>
<reference evidence="2" key="1">
    <citation type="submission" date="2020-02" db="EMBL/GenBank/DDBJ databases">
        <authorList>
            <person name="Meier V. D."/>
        </authorList>
    </citation>
    <scope>NUCLEOTIDE SEQUENCE</scope>
    <source>
        <strain evidence="2">AVDCRST_MAG47</strain>
    </source>
</reference>
<feature type="compositionally biased region" description="Basic and acidic residues" evidence="1">
    <location>
        <begin position="296"/>
        <end position="307"/>
    </location>
</feature>
<proteinExistence type="predicted"/>
<feature type="non-terminal residue" evidence="2">
    <location>
        <position position="332"/>
    </location>
</feature>
<feature type="compositionally biased region" description="Basic residues" evidence="1">
    <location>
        <begin position="308"/>
        <end position="332"/>
    </location>
</feature>
<name>A0A6J4N9D9_9ACTN</name>
<evidence type="ECO:0000313" key="2">
    <source>
        <dbReference type="EMBL" id="CAA9378867.1"/>
    </source>
</evidence>
<feature type="compositionally biased region" description="Basic residues" evidence="1">
    <location>
        <begin position="257"/>
        <end position="274"/>
    </location>
</feature>
<feature type="compositionally biased region" description="Basic and acidic residues" evidence="1">
    <location>
        <begin position="212"/>
        <end position="244"/>
    </location>
</feature>
<dbReference type="AlphaFoldDB" id="A0A6J4N9D9"/>
<gene>
    <name evidence="2" type="ORF">AVDCRST_MAG47-1981</name>
</gene>
<feature type="compositionally biased region" description="Gly residues" evidence="1">
    <location>
        <begin position="22"/>
        <end position="33"/>
    </location>
</feature>
<dbReference type="EMBL" id="CADCUK010000132">
    <property type="protein sequence ID" value="CAA9378867.1"/>
    <property type="molecule type" value="Genomic_DNA"/>
</dbReference>
<feature type="non-terminal residue" evidence="2">
    <location>
        <position position="1"/>
    </location>
</feature>
<organism evidence="2">
    <name type="scientific">uncultured Nocardioidaceae bacterium</name>
    <dbReference type="NCBI Taxonomy" id="253824"/>
    <lineage>
        <taxon>Bacteria</taxon>
        <taxon>Bacillati</taxon>
        <taxon>Actinomycetota</taxon>
        <taxon>Actinomycetes</taxon>
        <taxon>Propionibacteriales</taxon>
        <taxon>Nocardioidaceae</taxon>
        <taxon>environmental samples</taxon>
    </lineage>
</organism>